<dbReference type="InterPro" id="IPR036541">
    <property type="entry name" value="PLipase_A1_sf"/>
</dbReference>
<gene>
    <name evidence="16" type="ORF">ACIPEN_17885</name>
</gene>
<keyword evidence="5" id="KW-1134">Transmembrane beta strand</keyword>
<evidence type="ECO:0000256" key="14">
    <source>
        <dbReference type="ARBA" id="ARBA00023237"/>
    </source>
</evidence>
<reference evidence="16 17" key="1">
    <citation type="submission" date="2024-10" db="EMBL/GenBank/DDBJ databases">
        <title>The Natural Products Discovery Center: Release of the First 8490 Sequenced Strains for Exploring Actinobacteria Biosynthetic Diversity.</title>
        <authorList>
            <person name="Kalkreuter E."/>
            <person name="Kautsar S.A."/>
            <person name="Yang D."/>
            <person name="Bader C.D."/>
            <person name="Teijaro C.N."/>
            <person name="Fluegel L."/>
            <person name="Davis C.M."/>
            <person name="Simpson J.R."/>
            <person name="Lauterbach L."/>
            <person name="Steele A.D."/>
            <person name="Gui C."/>
            <person name="Meng S."/>
            <person name="Li G."/>
            <person name="Viehrig K."/>
            <person name="Ye F."/>
            <person name="Su P."/>
            <person name="Kiefer A.F."/>
            <person name="Nichols A."/>
            <person name="Cepeda A.J."/>
            <person name="Yan W."/>
            <person name="Fan B."/>
            <person name="Jiang Y."/>
            <person name="Adhikari A."/>
            <person name="Zheng C.-J."/>
            <person name="Schuster L."/>
            <person name="Cowan T.M."/>
            <person name="Smanski M.J."/>
            <person name="Chevrette M.G."/>
            <person name="De Carvalho L.P.S."/>
            <person name="Shen B."/>
        </authorList>
    </citation>
    <scope>NUCLEOTIDE SEQUENCE [LARGE SCALE GENOMIC DNA]</scope>
    <source>
        <strain evidence="16 17">NPDC087045</strain>
    </source>
</reference>
<evidence type="ECO:0000256" key="2">
    <source>
        <dbReference type="ARBA" id="ARBA00001604"/>
    </source>
</evidence>
<dbReference type="CDD" id="cd00541">
    <property type="entry name" value="OMPLA"/>
    <property type="match status" value="1"/>
</dbReference>
<comment type="subcellular location">
    <subcellularLocation>
        <location evidence="15">Cell outer membrane</location>
        <topology evidence="15">Multi-pass membrane protein</topology>
    </subcellularLocation>
    <text evidence="15">One of the very few enzymes located there.</text>
</comment>
<comment type="catalytic activity">
    <reaction evidence="1 15">
        <text>a 1,2-diacyl-sn-glycero-3-phosphocholine + H2O = a 2-acyl-sn-glycero-3-phosphocholine + a fatty acid + H(+)</text>
        <dbReference type="Rhea" id="RHEA:18689"/>
        <dbReference type="ChEBI" id="CHEBI:15377"/>
        <dbReference type="ChEBI" id="CHEBI:15378"/>
        <dbReference type="ChEBI" id="CHEBI:28868"/>
        <dbReference type="ChEBI" id="CHEBI:57643"/>
        <dbReference type="ChEBI" id="CHEBI:57875"/>
        <dbReference type="EC" id="3.1.1.32"/>
    </reaction>
</comment>
<evidence type="ECO:0000313" key="17">
    <source>
        <dbReference type="Proteomes" id="UP001617427"/>
    </source>
</evidence>
<sequence>MLRLLLFRQPTRFTLELSFAWVLCACPLLAFLPGTAHAGIALVQPPKQVDASKPLELTLLVSEDDEDEHTYQLPETITVSASADMIAPMRVPLAREAGNGDQTSLTLKKGEFRKIRYRGMLPERLRGMVRIEPIGIDASPALVMVIRPAPGQPPLADAASLSPSASVAAPGADTPASAPMAQDLLDNSRLSFNEPVYFLVGDSGNNTNAKFQLSFKFRLFMPDDPRSRGLLDNLYFGYTQFSLWDLSAPSAPFRDTNYRPSLFYYLPDTGIRNGFVSRIALATGLEHESNGRDGVESRSVNTYFIQPTFSFGNLNDYHLTVSPKVYASLGPTSDNPDISDYRGHVDLKLAYGKPDGWKFATTLRKGQRSNYGSADTQISYPLSRLIPGTAGFLVASYFYGYGESLLTYNQKEHPQFRIGYALWR</sequence>
<keyword evidence="10 15" id="KW-0106">Calcium</keyword>
<evidence type="ECO:0000256" key="4">
    <source>
        <dbReference type="ARBA" id="ARBA00011702"/>
    </source>
</evidence>
<evidence type="ECO:0000256" key="3">
    <source>
        <dbReference type="ARBA" id="ARBA00010525"/>
    </source>
</evidence>
<keyword evidence="8" id="KW-0732">Signal</keyword>
<comment type="catalytic activity">
    <reaction evidence="2 15">
        <text>a 1,2-diacyl-sn-glycero-3-phosphocholine + H2O = a 1-acyl-sn-glycero-3-phosphocholine + a fatty acid + H(+)</text>
        <dbReference type="Rhea" id="RHEA:15801"/>
        <dbReference type="ChEBI" id="CHEBI:15377"/>
        <dbReference type="ChEBI" id="CHEBI:15378"/>
        <dbReference type="ChEBI" id="CHEBI:28868"/>
        <dbReference type="ChEBI" id="CHEBI:57643"/>
        <dbReference type="ChEBI" id="CHEBI:58168"/>
        <dbReference type="EC" id="3.1.1.4"/>
    </reaction>
</comment>
<keyword evidence="11 15" id="KW-0442">Lipid degradation</keyword>
<evidence type="ECO:0000256" key="5">
    <source>
        <dbReference type="ARBA" id="ARBA00022452"/>
    </source>
</evidence>
<protein>
    <recommendedName>
        <fullName evidence="15">Phospholipase A1</fullName>
        <ecNumber evidence="15">3.1.1.32</ecNumber>
        <ecNumber evidence="15">3.1.1.4</ecNumber>
    </recommendedName>
    <alternativeName>
        <fullName evidence="15">Phosphatidylcholine 1-acylhydrolase</fullName>
    </alternativeName>
</protein>
<evidence type="ECO:0000256" key="15">
    <source>
        <dbReference type="RuleBase" id="RU366027"/>
    </source>
</evidence>
<evidence type="ECO:0000256" key="6">
    <source>
        <dbReference type="ARBA" id="ARBA00022692"/>
    </source>
</evidence>
<dbReference type="PANTHER" id="PTHR40457">
    <property type="entry name" value="PHOSPHOLIPASE A1"/>
    <property type="match status" value="1"/>
</dbReference>
<dbReference type="InterPro" id="IPR010916">
    <property type="entry name" value="TonB_box_CS"/>
</dbReference>
<dbReference type="PANTHER" id="PTHR40457:SF1">
    <property type="entry name" value="PHOSPHOLIPASE A1"/>
    <property type="match status" value="1"/>
</dbReference>
<dbReference type="InterPro" id="IPR003187">
    <property type="entry name" value="PLipase_A1"/>
</dbReference>
<comment type="caution">
    <text evidence="16">The sequence shown here is derived from an EMBL/GenBank/DDBJ whole genome shotgun (WGS) entry which is preliminary data.</text>
</comment>
<keyword evidence="12 15" id="KW-0443">Lipid metabolism</keyword>
<dbReference type="PRINTS" id="PR01486">
    <property type="entry name" value="PHPHLIPASEA1"/>
</dbReference>
<keyword evidence="7 15" id="KW-0479">Metal-binding</keyword>
<comment type="subunit">
    <text evidence="4 15">Homodimer; dimerization is reversible, and the dimeric form is the active one.</text>
</comment>
<dbReference type="RefSeq" id="WP_402702374.1">
    <property type="nucleotide sequence ID" value="NZ_JBIUZV010000011.1"/>
</dbReference>
<organism evidence="16 17">
    <name type="scientific">Herbaspirillum chlorophenolicum</name>
    <dbReference type="NCBI Taxonomy" id="211589"/>
    <lineage>
        <taxon>Bacteria</taxon>
        <taxon>Pseudomonadati</taxon>
        <taxon>Pseudomonadota</taxon>
        <taxon>Betaproteobacteria</taxon>
        <taxon>Burkholderiales</taxon>
        <taxon>Oxalobacteraceae</taxon>
        <taxon>Herbaspirillum</taxon>
    </lineage>
</organism>
<evidence type="ECO:0000256" key="13">
    <source>
        <dbReference type="ARBA" id="ARBA00023136"/>
    </source>
</evidence>
<keyword evidence="13" id="KW-0472">Membrane</keyword>
<evidence type="ECO:0000256" key="9">
    <source>
        <dbReference type="ARBA" id="ARBA00022801"/>
    </source>
</evidence>
<keyword evidence="17" id="KW-1185">Reference proteome</keyword>
<dbReference type="Pfam" id="PF02253">
    <property type="entry name" value="PLA1"/>
    <property type="match status" value="1"/>
</dbReference>
<dbReference type="PROSITE" id="PS00430">
    <property type="entry name" value="TONB_DEPENDENT_REC_1"/>
    <property type="match status" value="1"/>
</dbReference>
<comment type="function">
    <text evidence="15">Hydrolysis of phosphatidylcholine with phospholipase A2 (EC 3.1.1.4) and phospholipase A1 (EC 3.1.1.32) activities.</text>
</comment>
<name>A0ABW8F345_9BURK</name>
<evidence type="ECO:0000256" key="1">
    <source>
        <dbReference type="ARBA" id="ARBA00000111"/>
    </source>
</evidence>
<comment type="similarity">
    <text evidence="3 15">Belongs to the phospholipase A1 family.</text>
</comment>
<proteinExistence type="inferred from homology"/>
<evidence type="ECO:0000256" key="7">
    <source>
        <dbReference type="ARBA" id="ARBA00022723"/>
    </source>
</evidence>
<keyword evidence="14 15" id="KW-0998">Cell outer membrane</keyword>
<dbReference type="Proteomes" id="UP001617427">
    <property type="component" value="Unassembled WGS sequence"/>
</dbReference>
<dbReference type="EC" id="3.1.1.32" evidence="15"/>
<evidence type="ECO:0000256" key="12">
    <source>
        <dbReference type="ARBA" id="ARBA00023098"/>
    </source>
</evidence>
<evidence type="ECO:0000256" key="11">
    <source>
        <dbReference type="ARBA" id="ARBA00022963"/>
    </source>
</evidence>
<dbReference type="Gene3D" id="2.40.230.10">
    <property type="entry name" value="Phospholipase A1"/>
    <property type="match status" value="1"/>
</dbReference>
<evidence type="ECO:0000313" key="16">
    <source>
        <dbReference type="EMBL" id="MFJ3047700.1"/>
    </source>
</evidence>
<accession>A0ABW8F345</accession>
<dbReference type="EMBL" id="JBIUZV010000011">
    <property type="protein sequence ID" value="MFJ3047700.1"/>
    <property type="molecule type" value="Genomic_DNA"/>
</dbReference>
<keyword evidence="9 15" id="KW-0378">Hydrolase</keyword>
<dbReference type="SUPFAM" id="SSF56931">
    <property type="entry name" value="Outer membrane phospholipase A (OMPLA)"/>
    <property type="match status" value="1"/>
</dbReference>
<keyword evidence="6" id="KW-0812">Transmembrane</keyword>
<comment type="cofactor">
    <cofactor evidence="15">
        <name>Ca(2+)</name>
        <dbReference type="ChEBI" id="CHEBI:29108"/>
    </cofactor>
    <text evidence="15">Binds 1 Ca(2+) ion per monomer. In the dimeric form the Ca(2+) is bound by different amino acids with binding of each Ca(2+) shared with ligands coming from each monomer. The Ca(2+) ion may have a role in catalysis.</text>
</comment>
<dbReference type="EC" id="3.1.1.4" evidence="15"/>
<evidence type="ECO:0000256" key="10">
    <source>
        <dbReference type="ARBA" id="ARBA00022837"/>
    </source>
</evidence>
<evidence type="ECO:0000256" key="8">
    <source>
        <dbReference type="ARBA" id="ARBA00022729"/>
    </source>
</evidence>